<accession>A0ABN7WWT7</accession>
<feature type="non-terminal residue" evidence="1">
    <location>
        <position position="1"/>
    </location>
</feature>
<name>A0ABN7WWT7_GIGMA</name>
<dbReference type="EMBL" id="CAJVQB010068645">
    <property type="protein sequence ID" value="CAG8842325.1"/>
    <property type="molecule type" value="Genomic_DNA"/>
</dbReference>
<evidence type="ECO:0000313" key="2">
    <source>
        <dbReference type="Proteomes" id="UP000789901"/>
    </source>
</evidence>
<proteinExistence type="predicted"/>
<evidence type="ECO:0000313" key="1">
    <source>
        <dbReference type="EMBL" id="CAG8842325.1"/>
    </source>
</evidence>
<comment type="caution">
    <text evidence="1">The sequence shown here is derived from an EMBL/GenBank/DDBJ whole genome shotgun (WGS) entry which is preliminary data.</text>
</comment>
<protein>
    <submittedName>
        <fullName evidence="1">25773_t:CDS:1</fullName>
    </submittedName>
</protein>
<dbReference type="Proteomes" id="UP000789901">
    <property type="component" value="Unassembled WGS sequence"/>
</dbReference>
<reference evidence="1 2" key="1">
    <citation type="submission" date="2021-06" db="EMBL/GenBank/DDBJ databases">
        <authorList>
            <person name="Kallberg Y."/>
            <person name="Tangrot J."/>
            <person name="Rosling A."/>
        </authorList>
    </citation>
    <scope>NUCLEOTIDE SEQUENCE [LARGE SCALE GENOMIC DNA]</scope>
    <source>
        <strain evidence="1 2">120-4 pot B 10/14</strain>
    </source>
</reference>
<gene>
    <name evidence="1" type="ORF">GMARGA_LOCUS35922</name>
</gene>
<sequence length="201" mass="22879">SETIIDINSTSTSLESDSLNTKTSQINIEQEQITTFYSVPPSPIQILDPRSAPVSPIIFSTPFNITTNHNTKQPSSSSYIPLYLQLDTSNNFSPKFSSIPISTQHSIPLSPLVLPTTYHTIDYNIETLYQLNIKQFSLYPQIDKATWSTFYTDNYNTKTQYTPIYPILTNFEETIQTSINNHFDLDSEQSFKEAFTVILNQ</sequence>
<keyword evidence="2" id="KW-1185">Reference proteome</keyword>
<organism evidence="1 2">
    <name type="scientific">Gigaspora margarita</name>
    <dbReference type="NCBI Taxonomy" id="4874"/>
    <lineage>
        <taxon>Eukaryota</taxon>
        <taxon>Fungi</taxon>
        <taxon>Fungi incertae sedis</taxon>
        <taxon>Mucoromycota</taxon>
        <taxon>Glomeromycotina</taxon>
        <taxon>Glomeromycetes</taxon>
        <taxon>Diversisporales</taxon>
        <taxon>Gigasporaceae</taxon>
        <taxon>Gigaspora</taxon>
    </lineage>
</organism>
<feature type="non-terminal residue" evidence="1">
    <location>
        <position position="201"/>
    </location>
</feature>